<dbReference type="GO" id="GO:0005524">
    <property type="term" value="F:ATP binding"/>
    <property type="evidence" value="ECO:0007669"/>
    <property type="project" value="UniProtKB-KW"/>
</dbReference>
<keyword evidence="5" id="KW-1185">Reference proteome</keyword>
<dbReference type="OrthoDB" id="434648at2759"/>
<dbReference type="PANTHER" id="PTHR43585:SF2">
    <property type="entry name" value="ATP-GRASP ENZYME FSQD"/>
    <property type="match status" value="1"/>
</dbReference>
<dbReference type="AlphaFoldDB" id="A0A6A6WNX1"/>
<dbReference type="SUPFAM" id="SSF56059">
    <property type="entry name" value="Glutathione synthetase ATP-binding domain-like"/>
    <property type="match status" value="1"/>
</dbReference>
<protein>
    <submittedName>
        <fullName evidence="4">Uncharacterized protein</fullName>
    </submittedName>
</protein>
<evidence type="ECO:0000256" key="1">
    <source>
        <dbReference type="ARBA" id="ARBA00022598"/>
    </source>
</evidence>
<gene>
    <name evidence="4" type="ORF">K505DRAFT_261768</name>
</gene>
<keyword evidence="3" id="KW-0067">ATP-binding</keyword>
<name>A0A6A6WNX1_9PLEO</name>
<dbReference type="InterPro" id="IPR052032">
    <property type="entry name" value="ATP-dep_AA_Ligase"/>
</dbReference>
<reference evidence="4" key="1">
    <citation type="journal article" date="2020" name="Stud. Mycol.">
        <title>101 Dothideomycetes genomes: a test case for predicting lifestyles and emergence of pathogens.</title>
        <authorList>
            <person name="Haridas S."/>
            <person name="Albert R."/>
            <person name="Binder M."/>
            <person name="Bloem J."/>
            <person name="Labutti K."/>
            <person name="Salamov A."/>
            <person name="Andreopoulos B."/>
            <person name="Baker S."/>
            <person name="Barry K."/>
            <person name="Bills G."/>
            <person name="Bluhm B."/>
            <person name="Cannon C."/>
            <person name="Castanera R."/>
            <person name="Culley D."/>
            <person name="Daum C."/>
            <person name="Ezra D."/>
            <person name="Gonzalez J."/>
            <person name="Henrissat B."/>
            <person name="Kuo A."/>
            <person name="Liang C."/>
            <person name="Lipzen A."/>
            <person name="Lutzoni F."/>
            <person name="Magnuson J."/>
            <person name="Mondo S."/>
            <person name="Nolan M."/>
            <person name="Ohm R."/>
            <person name="Pangilinan J."/>
            <person name="Park H.-J."/>
            <person name="Ramirez L."/>
            <person name="Alfaro M."/>
            <person name="Sun H."/>
            <person name="Tritt A."/>
            <person name="Yoshinaga Y."/>
            <person name="Zwiers L.-H."/>
            <person name="Turgeon B."/>
            <person name="Goodwin S."/>
            <person name="Spatafora J."/>
            <person name="Crous P."/>
            <person name="Grigoriev I."/>
        </authorList>
    </citation>
    <scope>NUCLEOTIDE SEQUENCE</scope>
    <source>
        <strain evidence="4">CBS 109.77</strain>
    </source>
</reference>
<dbReference type="GO" id="GO:0016874">
    <property type="term" value="F:ligase activity"/>
    <property type="evidence" value="ECO:0007669"/>
    <property type="project" value="UniProtKB-KW"/>
</dbReference>
<keyword evidence="1" id="KW-0436">Ligase</keyword>
<dbReference type="PANTHER" id="PTHR43585">
    <property type="entry name" value="FUMIPYRROLE BIOSYNTHESIS PROTEIN C"/>
    <property type="match status" value="1"/>
</dbReference>
<evidence type="ECO:0000313" key="4">
    <source>
        <dbReference type="EMBL" id="KAF2785585.1"/>
    </source>
</evidence>
<evidence type="ECO:0000313" key="5">
    <source>
        <dbReference type="Proteomes" id="UP000799757"/>
    </source>
</evidence>
<dbReference type="Gene3D" id="3.30.470.20">
    <property type="entry name" value="ATP-grasp fold, B domain"/>
    <property type="match status" value="1"/>
</dbReference>
<proteinExistence type="predicted"/>
<accession>A0A6A6WNX1</accession>
<evidence type="ECO:0000256" key="3">
    <source>
        <dbReference type="ARBA" id="ARBA00022840"/>
    </source>
</evidence>
<dbReference type="EMBL" id="MU002832">
    <property type="protein sequence ID" value="KAF2785585.1"/>
    <property type="molecule type" value="Genomic_DNA"/>
</dbReference>
<evidence type="ECO:0000256" key="2">
    <source>
        <dbReference type="ARBA" id="ARBA00022741"/>
    </source>
</evidence>
<keyword evidence="2" id="KW-0547">Nucleotide-binding</keyword>
<dbReference type="Proteomes" id="UP000799757">
    <property type="component" value="Unassembled WGS sequence"/>
</dbReference>
<sequence>MLVKYVIERYCDGSELDINVVMIDDEIILFEASDDFPKGADSNAVQGTVGTFIEVAHVLPTALPQNEQNILQEDLRQSLIRMGFHDGFFHIEARIEWSSMAYRPSRVF</sequence>
<organism evidence="4 5">
    <name type="scientific">Melanomma pulvis-pyrius CBS 109.77</name>
    <dbReference type="NCBI Taxonomy" id="1314802"/>
    <lineage>
        <taxon>Eukaryota</taxon>
        <taxon>Fungi</taxon>
        <taxon>Dikarya</taxon>
        <taxon>Ascomycota</taxon>
        <taxon>Pezizomycotina</taxon>
        <taxon>Dothideomycetes</taxon>
        <taxon>Pleosporomycetidae</taxon>
        <taxon>Pleosporales</taxon>
        <taxon>Melanommataceae</taxon>
        <taxon>Melanomma</taxon>
    </lineage>
</organism>